<comment type="caution">
    <text evidence="3">The sequence shown here is derived from an EMBL/GenBank/DDBJ whole genome shotgun (WGS) entry which is preliminary data.</text>
</comment>
<organism evidence="3 4">
    <name type="scientific">Trichoderma arundinaceum</name>
    <dbReference type="NCBI Taxonomy" id="490622"/>
    <lineage>
        <taxon>Eukaryota</taxon>
        <taxon>Fungi</taxon>
        <taxon>Dikarya</taxon>
        <taxon>Ascomycota</taxon>
        <taxon>Pezizomycotina</taxon>
        <taxon>Sordariomycetes</taxon>
        <taxon>Hypocreomycetidae</taxon>
        <taxon>Hypocreales</taxon>
        <taxon>Hypocreaceae</taxon>
        <taxon>Trichoderma</taxon>
    </lineage>
</organism>
<protein>
    <submittedName>
        <fullName evidence="3">Uncharacterized protein</fullName>
    </submittedName>
</protein>
<dbReference type="Proteomes" id="UP000266272">
    <property type="component" value="Unassembled WGS sequence"/>
</dbReference>
<gene>
    <name evidence="3" type="ORF">TARUN_7255</name>
</gene>
<evidence type="ECO:0000256" key="1">
    <source>
        <dbReference type="SAM" id="MobiDB-lite"/>
    </source>
</evidence>
<feature type="compositionally biased region" description="Basic and acidic residues" evidence="1">
    <location>
        <begin position="22"/>
        <end position="37"/>
    </location>
</feature>
<name>A0A395NGA0_TRIAR</name>
<sequence length="166" mass="18529">MLSLPHFLRSSLEYARPPSPPRHVEEEKVEVSTKPLEDISPPVTPVAVAATDASDKTCTCARDATPVEIKPPQVTCVVEPKMEPKTEVKIESNFEPKVEQKVEPNVELNVKDAGRFSEDGEEEARDEKLPTFFSGVAVGICLLMQIFYVSLQLFLEMARSTAKWRT</sequence>
<evidence type="ECO:0000256" key="2">
    <source>
        <dbReference type="SAM" id="Phobius"/>
    </source>
</evidence>
<keyword evidence="2" id="KW-0812">Transmembrane</keyword>
<dbReference type="EMBL" id="PXOA01000485">
    <property type="protein sequence ID" value="RFU74974.1"/>
    <property type="molecule type" value="Genomic_DNA"/>
</dbReference>
<evidence type="ECO:0000313" key="3">
    <source>
        <dbReference type="EMBL" id="RFU74974.1"/>
    </source>
</evidence>
<keyword evidence="4" id="KW-1185">Reference proteome</keyword>
<dbReference type="AlphaFoldDB" id="A0A395NGA0"/>
<keyword evidence="2" id="KW-1133">Transmembrane helix</keyword>
<feature type="transmembrane region" description="Helical" evidence="2">
    <location>
        <begin position="132"/>
        <end position="155"/>
    </location>
</feature>
<accession>A0A395NGA0</accession>
<reference evidence="3 4" key="1">
    <citation type="journal article" date="2018" name="PLoS Pathog.">
        <title>Evolution of structural diversity of trichothecenes, a family of toxins produced by plant pathogenic and entomopathogenic fungi.</title>
        <authorList>
            <person name="Proctor R.H."/>
            <person name="McCormick S.P."/>
            <person name="Kim H.S."/>
            <person name="Cardoza R.E."/>
            <person name="Stanley A.M."/>
            <person name="Lindo L."/>
            <person name="Kelly A."/>
            <person name="Brown D.W."/>
            <person name="Lee T."/>
            <person name="Vaughan M.M."/>
            <person name="Alexander N.J."/>
            <person name="Busman M."/>
            <person name="Gutierrez S."/>
        </authorList>
    </citation>
    <scope>NUCLEOTIDE SEQUENCE [LARGE SCALE GENOMIC DNA]</scope>
    <source>
        <strain evidence="3 4">IBT 40837</strain>
    </source>
</reference>
<proteinExistence type="predicted"/>
<keyword evidence="2" id="KW-0472">Membrane</keyword>
<evidence type="ECO:0000313" key="4">
    <source>
        <dbReference type="Proteomes" id="UP000266272"/>
    </source>
</evidence>
<dbReference type="OrthoDB" id="4899884at2759"/>
<feature type="region of interest" description="Disordered" evidence="1">
    <location>
        <begin position="1"/>
        <end position="42"/>
    </location>
</feature>